<dbReference type="CDD" id="cd16040">
    <property type="entry name" value="SPRY_PRY_SNTX"/>
    <property type="match status" value="1"/>
</dbReference>
<proteinExistence type="predicted"/>
<dbReference type="OrthoDB" id="9903688at2759"/>
<evidence type="ECO:0000256" key="3">
    <source>
        <dbReference type="ARBA" id="ARBA00022833"/>
    </source>
</evidence>
<evidence type="ECO:0000256" key="1">
    <source>
        <dbReference type="ARBA" id="ARBA00022723"/>
    </source>
</evidence>
<protein>
    <submittedName>
        <fullName evidence="6">Stonustoxin subunit beta-like</fullName>
    </submittedName>
</protein>
<evidence type="ECO:0000256" key="2">
    <source>
        <dbReference type="ARBA" id="ARBA00022771"/>
    </source>
</evidence>
<dbReference type="PANTHER" id="PTHR25465">
    <property type="entry name" value="B-BOX DOMAIN CONTAINING"/>
    <property type="match status" value="1"/>
</dbReference>
<name>A0A8M1KAG7_CLUHA</name>
<feature type="domain" description="B30.2/SPRY" evidence="4">
    <location>
        <begin position="1"/>
        <end position="188"/>
    </location>
</feature>
<dbReference type="InterPro" id="IPR051051">
    <property type="entry name" value="E3_ubiq-ligase_TRIM/RNF"/>
</dbReference>
<organism evidence="5 6">
    <name type="scientific">Clupea harengus</name>
    <name type="common">Atlantic herring</name>
    <dbReference type="NCBI Taxonomy" id="7950"/>
    <lineage>
        <taxon>Eukaryota</taxon>
        <taxon>Metazoa</taxon>
        <taxon>Chordata</taxon>
        <taxon>Craniata</taxon>
        <taxon>Vertebrata</taxon>
        <taxon>Euteleostomi</taxon>
        <taxon>Actinopterygii</taxon>
        <taxon>Neopterygii</taxon>
        <taxon>Teleostei</taxon>
        <taxon>Clupei</taxon>
        <taxon>Clupeiformes</taxon>
        <taxon>Clupeoidei</taxon>
        <taxon>Clupeidae</taxon>
        <taxon>Clupea</taxon>
    </lineage>
</organism>
<sequence>MRCSPLLSADACEFTLDQNTANTRLSLSEGNRKVTWVSEKQPYPDHPERFDWSQVLCREGLSGRFYWEAEWSGSSAGIAVAYKSILRKGEERSDSLFGRNDKSWSLYCFVDSYSAHHNYKRTDIPASSSRSRRVGVYLDWPAGTLSFYSVSSDTLTHLHTFHSKFTEPLYPGFRVWNYNSSVSVCQIT</sequence>
<dbReference type="Pfam" id="PF13765">
    <property type="entry name" value="PRY"/>
    <property type="match status" value="1"/>
</dbReference>
<dbReference type="SMART" id="SM00589">
    <property type="entry name" value="PRY"/>
    <property type="match status" value="1"/>
</dbReference>
<keyword evidence="2" id="KW-0863">Zinc-finger</keyword>
<dbReference type="Pfam" id="PF00622">
    <property type="entry name" value="SPRY"/>
    <property type="match status" value="1"/>
</dbReference>
<dbReference type="PROSITE" id="PS50188">
    <property type="entry name" value="B302_SPRY"/>
    <property type="match status" value="1"/>
</dbReference>
<dbReference type="FunFam" id="2.60.120.920:FF:000037">
    <property type="entry name" value="Si:dkey-191j3.2"/>
    <property type="match status" value="1"/>
</dbReference>
<evidence type="ECO:0000313" key="5">
    <source>
        <dbReference type="Proteomes" id="UP000515152"/>
    </source>
</evidence>
<dbReference type="InterPro" id="IPR006574">
    <property type="entry name" value="PRY"/>
</dbReference>
<keyword evidence="3" id="KW-0862">Zinc</keyword>
<evidence type="ECO:0000259" key="4">
    <source>
        <dbReference type="PROSITE" id="PS50188"/>
    </source>
</evidence>
<dbReference type="KEGG" id="char:122128769"/>
<dbReference type="GO" id="GO:0005737">
    <property type="term" value="C:cytoplasm"/>
    <property type="evidence" value="ECO:0007669"/>
    <property type="project" value="UniProtKB-ARBA"/>
</dbReference>
<dbReference type="PANTHER" id="PTHR25465:SF14">
    <property type="entry name" value="E3 UBIQUITIN-PROTEIN LIGASE TRIM65"/>
    <property type="match status" value="1"/>
</dbReference>
<keyword evidence="1" id="KW-0479">Metal-binding</keyword>
<keyword evidence="5" id="KW-1185">Reference proteome</keyword>
<dbReference type="InterPro" id="IPR001870">
    <property type="entry name" value="B30.2/SPRY"/>
</dbReference>
<dbReference type="GeneID" id="122128769"/>
<dbReference type="InterPro" id="IPR003877">
    <property type="entry name" value="SPRY_dom"/>
</dbReference>
<dbReference type="GO" id="GO:0008270">
    <property type="term" value="F:zinc ion binding"/>
    <property type="evidence" value="ECO:0007669"/>
    <property type="project" value="UniProtKB-KW"/>
</dbReference>
<dbReference type="SMART" id="SM00449">
    <property type="entry name" value="SPRY"/>
    <property type="match status" value="1"/>
</dbReference>
<evidence type="ECO:0000313" key="6">
    <source>
        <dbReference type="RefSeq" id="XP_042559465.1"/>
    </source>
</evidence>
<dbReference type="RefSeq" id="XP_042559465.1">
    <property type="nucleotide sequence ID" value="XM_042703531.1"/>
</dbReference>
<gene>
    <name evidence="6" type="primary">LOC122128769</name>
</gene>
<reference evidence="6" key="1">
    <citation type="submission" date="2025-08" db="UniProtKB">
        <authorList>
            <consortium name="RefSeq"/>
        </authorList>
    </citation>
    <scope>IDENTIFICATION</scope>
</reference>
<dbReference type="Proteomes" id="UP000515152">
    <property type="component" value="Chromosome 24"/>
</dbReference>
<dbReference type="AlphaFoldDB" id="A0A8M1KAG7"/>
<accession>A0A8M1KAG7</accession>